<reference evidence="1 2" key="1">
    <citation type="submission" date="2018-04" db="EMBL/GenBank/DDBJ databases">
        <title>Massilia violaceinigra sp. nov., a novel purple-pigmented bacterium isolated from Tianshan glacier, Xinjiang, China.</title>
        <authorList>
            <person name="Wang H."/>
        </authorList>
    </citation>
    <scope>NUCLEOTIDE SEQUENCE [LARGE SCALE GENOMIC DNA]</scope>
    <source>
        <strain evidence="1 2">B448-2</strain>
    </source>
</reference>
<name>A0A2U2HIH9_9BURK</name>
<dbReference type="RefSeq" id="WP_106758487.1">
    <property type="nucleotide sequence ID" value="NZ_PXWF02000245.1"/>
</dbReference>
<evidence type="ECO:0000313" key="2">
    <source>
        <dbReference type="Proteomes" id="UP000241421"/>
    </source>
</evidence>
<sequence length="60" mass="6571">MVWSFTIADQDIKKKFKISQLAYMGGDHGGAHASILMLPNGYYAVGIINSNDMSSYSLRG</sequence>
<comment type="caution">
    <text evidence="1">The sequence shown here is derived from an EMBL/GenBank/DDBJ whole genome shotgun (WGS) entry which is preliminary data.</text>
</comment>
<dbReference type="Proteomes" id="UP000241421">
    <property type="component" value="Unassembled WGS sequence"/>
</dbReference>
<proteinExistence type="predicted"/>
<organism evidence="1 2">
    <name type="scientific">Massilia glaciei</name>
    <dbReference type="NCBI Taxonomy" id="1524097"/>
    <lineage>
        <taxon>Bacteria</taxon>
        <taxon>Pseudomonadati</taxon>
        <taxon>Pseudomonadota</taxon>
        <taxon>Betaproteobacteria</taxon>
        <taxon>Burkholderiales</taxon>
        <taxon>Oxalobacteraceae</taxon>
        <taxon>Telluria group</taxon>
        <taxon>Massilia</taxon>
    </lineage>
</organism>
<keyword evidence="2" id="KW-1185">Reference proteome</keyword>
<dbReference type="EMBL" id="PXWF02000245">
    <property type="protein sequence ID" value="PWF46136.1"/>
    <property type="molecule type" value="Genomic_DNA"/>
</dbReference>
<dbReference type="AlphaFoldDB" id="A0A2U2HIH9"/>
<accession>A0A2U2HIH9</accession>
<evidence type="ECO:0000313" key="1">
    <source>
        <dbReference type="EMBL" id="PWF46136.1"/>
    </source>
</evidence>
<gene>
    <name evidence="1" type="ORF">C7C56_016610</name>
</gene>
<protein>
    <submittedName>
        <fullName evidence="1">Uncharacterized protein</fullName>
    </submittedName>
</protein>